<comment type="caution">
    <text evidence="6">The sequence shown here is derived from an EMBL/GenBank/DDBJ whole genome shotgun (WGS) entry which is preliminary data.</text>
</comment>
<dbReference type="Pfam" id="PF03060">
    <property type="entry name" value="NMO"/>
    <property type="match status" value="1"/>
</dbReference>
<dbReference type="SUPFAM" id="SSF51412">
    <property type="entry name" value="Inosine monophosphate dehydrogenase (IMPDH)"/>
    <property type="match status" value="1"/>
</dbReference>
<dbReference type="Proteomes" id="UP000003379">
    <property type="component" value="Unassembled WGS sequence"/>
</dbReference>
<dbReference type="PANTHER" id="PTHR32332:SF18">
    <property type="entry name" value="2-NITROPROPANE DIOXYGENASE"/>
    <property type="match status" value="1"/>
</dbReference>
<dbReference type="RefSeq" id="WP_009525859.1">
    <property type="nucleotide sequence ID" value="NZ_JBQMYE010000031.1"/>
</dbReference>
<dbReference type="GO" id="GO:0018580">
    <property type="term" value="F:nitronate monooxygenase activity"/>
    <property type="evidence" value="ECO:0007669"/>
    <property type="project" value="InterPro"/>
</dbReference>
<dbReference type="STRING" id="796937.HMPREF9630_01445"/>
<reference evidence="6 9" key="1">
    <citation type="submission" date="2011-08" db="EMBL/GenBank/DDBJ databases">
        <title>The Genome Sequence of Eubacteriaceae bacterium ACC19a.</title>
        <authorList>
            <consortium name="The Broad Institute Genome Sequencing Platform"/>
            <person name="Earl A."/>
            <person name="Ward D."/>
            <person name="Feldgarden M."/>
            <person name="Gevers D."/>
            <person name="Sizova M."/>
            <person name="Hazen A."/>
            <person name="Epstein S."/>
            <person name="Young S.K."/>
            <person name="Zeng Q."/>
            <person name="Gargeya S."/>
            <person name="Fitzgerald M."/>
            <person name="Haas B."/>
            <person name="Abouelleil A."/>
            <person name="Alvarado L."/>
            <person name="Arachchi H.M."/>
            <person name="Berlin A."/>
            <person name="Brown A."/>
            <person name="Chapman S.B."/>
            <person name="Chen Z."/>
            <person name="Dunbar C."/>
            <person name="Freedman E."/>
            <person name="Gearin G."/>
            <person name="Gellesch M."/>
            <person name="Goldberg J."/>
            <person name="Griggs A."/>
            <person name="Gujja S."/>
            <person name="Heiman D."/>
            <person name="Howarth C."/>
            <person name="Larson L."/>
            <person name="Lui A."/>
            <person name="MacDonald P.J.P."/>
            <person name="Montmayeur A."/>
            <person name="Murphy C."/>
            <person name="Neiman D."/>
            <person name="Pearson M."/>
            <person name="Priest M."/>
            <person name="Roberts A."/>
            <person name="Saif S."/>
            <person name="Shea T."/>
            <person name="Shenoy N."/>
            <person name="Sisk P."/>
            <person name="Stolte C."/>
            <person name="Sykes S."/>
            <person name="Wortman J."/>
            <person name="Nusbaum C."/>
            <person name="Birren B."/>
        </authorList>
    </citation>
    <scope>NUCLEOTIDE SEQUENCE [LARGE SCALE GENOMIC DNA]</scope>
    <source>
        <strain evidence="6 9">ACC19a</strain>
    </source>
</reference>
<evidence type="ECO:0000313" key="8">
    <source>
        <dbReference type="Proteomes" id="UP000003379"/>
    </source>
</evidence>
<dbReference type="PATRIC" id="fig|796937.3.peg.827"/>
<evidence type="ECO:0000313" key="6">
    <source>
        <dbReference type="EMBL" id="EHL15916.1"/>
    </source>
</evidence>
<name>G9WZM9_9FIRM</name>
<dbReference type="InterPro" id="IPR013785">
    <property type="entry name" value="Aldolase_TIM"/>
</dbReference>
<dbReference type="EMBL" id="AFZG01000026">
    <property type="protein sequence ID" value="EHL19220.1"/>
    <property type="molecule type" value="Genomic_DNA"/>
</dbReference>
<keyword evidence="5" id="KW-0560">Oxidoreductase</keyword>
<evidence type="ECO:0000256" key="3">
    <source>
        <dbReference type="ARBA" id="ARBA00022630"/>
    </source>
</evidence>
<accession>G9WZM9</accession>
<dbReference type="InterPro" id="IPR004136">
    <property type="entry name" value="NMO"/>
</dbReference>
<dbReference type="CDD" id="cd04730">
    <property type="entry name" value="NPD_like"/>
    <property type="match status" value="1"/>
</dbReference>
<organism evidence="6 9">
    <name type="scientific">Peptoanaerobacter stomatis</name>
    <dbReference type="NCBI Taxonomy" id="796937"/>
    <lineage>
        <taxon>Bacteria</taxon>
        <taxon>Bacillati</taxon>
        <taxon>Bacillota</taxon>
        <taxon>Clostridia</taxon>
        <taxon>Peptostreptococcales</taxon>
        <taxon>Filifactoraceae</taxon>
        <taxon>Peptoanaerobacter</taxon>
    </lineage>
</organism>
<dbReference type="EMBL" id="AFZE01000008">
    <property type="protein sequence ID" value="EHL15916.1"/>
    <property type="molecule type" value="Genomic_DNA"/>
</dbReference>
<keyword evidence="3" id="KW-0285">Flavoprotein</keyword>
<dbReference type="Proteomes" id="UP000006437">
    <property type="component" value="Unassembled WGS sequence"/>
</dbReference>
<evidence type="ECO:0000256" key="1">
    <source>
        <dbReference type="ARBA" id="ARBA00003535"/>
    </source>
</evidence>
<sequence length="356" mass="38766">MKSIKLKEMKIGKFSLKYPIIQGGMGIGISLGNLAGSVAREGGVGVISMVDIGYEEKDFYTNTIEANKRAFRKELQKARELAKGSGIIAVNIMRAINNFEEYVKVAAEEKIDAIIVGAGLPINLPELVKGSNVMIAPIVSSARALRLIITKWKNSYQRLPDFIVVEGPRAGGHLGFSKEEVEDEQLSIQNITKQVFEYLKSNESIIGKIPFFSAGGINSPEDVNEIISLGADGVQAATPFILTNECDASDDYKKVIQQSTKDDLKIMKSPVGLIGRAVNTPFLQRINFGRLAPAKCINCIQACNPKTTIYCITEALINAVKGDYENGLFFCGANAGNGREIKSVKEVLEELVSKLK</sequence>
<proteinExistence type="predicted"/>
<evidence type="ECO:0000313" key="7">
    <source>
        <dbReference type="EMBL" id="EHL19220.1"/>
    </source>
</evidence>
<evidence type="ECO:0000256" key="4">
    <source>
        <dbReference type="ARBA" id="ARBA00022643"/>
    </source>
</evidence>
<gene>
    <name evidence="7" type="ORF">HMPREF9628_01693</name>
    <name evidence="6" type="ORF">HMPREF9629_01630</name>
</gene>
<protein>
    <recommendedName>
        <fullName evidence="2">Probable nitronate monooxygenase</fullName>
    </recommendedName>
</protein>
<evidence type="ECO:0000256" key="5">
    <source>
        <dbReference type="ARBA" id="ARBA00023002"/>
    </source>
</evidence>
<dbReference type="BioCyc" id="EBAC796937-HMP:GMGH-1637-MONOMER"/>
<reference evidence="7 8" key="2">
    <citation type="submission" date="2011-08" db="EMBL/GenBank/DDBJ databases">
        <title>The Genome Sequence of Eubacteriaceae bacterium CM5.</title>
        <authorList>
            <consortium name="The Broad Institute Genome Sequencing Platform"/>
            <person name="Earl A."/>
            <person name="Ward D."/>
            <person name="Feldgarden M."/>
            <person name="Gevers D."/>
            <person name="Sizova M."/>
            <person name="Hazen A."/>
            <person name="Epstein S."/>
            <person name="Young S.K."/>
            <person name="Zeng Q."/>
            <person name="Gargeya S."/>
            <person name="Fitzgerald M."/>
            <person name="Haas B."/>
            <person name="Abouelleil A."/>
            <person name="Alvarado L."/>
            <person name="Arachchi H.M."/>
            <person name="Berlin A."/>
            <person name="Brown A."/>
            <person name="Chapman S.B."/>
            <person name="Chen Z."/>
            <person name="Dunbar C."/>
            <person name="Freedman E."/>
            <person name="Gearin G."/>
            <person name="Gellesch M."/>
            <person name="Goldberg J."/>
            <person name="Griggs A."/>
            <person name="Gujja S."/>
            <person name="Heiman D."/>
            <person name="Howarth C."/>
            <person name="Larson L."/>
            <person name="Lui A."/>
            <person name="MacDonald P.J.P."/>
            <person name="Montmayeur A."/>
            <person name="Murphy C."/>
            <person name="Neiman D."/>
            <person name="Pearson M."/>
            <person name="Priest M."/>
            <person name="Roberts A."/>
            <person name="Saif S."/>
            <person name="Shea T."/>
            <person name="Shenoy N."/>
            <person name="Sisk P."/>
            <person name="Stolte C."/>
            <person name="Sykes S."/>
            <person name="Wortman J."/>
            <person name="Nusbaum C."/>
            <person name="Birren B."/>
        </authorList>
    </citation>
    <scope>NUCLEOTIDE SEQUENCE [LARGE SCALE GENOMIC DNA]</scope>
    <source>
        <strain evidence="7 8">CM5</strain>
    </source>
</reference>
<dbReference type="PANTHER" id="PTHR32332">
    <property type="entry name" value="2-NITROPROPANE DIOXYGENASE"/>
    <property type="match status" value="1"/>
</dbReference>
<dbReference type="Gene3D" id="3.20.20.70">
    <property type="entry name" value="Aldolase class I"/>
    <property type="match status" value="1"/>
</dbReference>
<comment type="function">
    <text evidence="1">Nitronate monooxygenase that uses molecular oxygen to catalyze the oxidative denitrification of alkyl nitronates. Acts on propionate 3-nitronate (P3N), the presumed physiological substrate. Probably functions in the detoxification of P3N, a metabolic poison produced by plants and fungi as a defense mechanism.</text>
</comment>
<dbReference type="HOGENOM" id="CLU_038732_0_1_9"/>
<keyword evidence="4" id="KW-0288">FMN</keyword>
<dbReference type="AlphaFoldDB" id="G9WZM9"/>
<evidence type="ECO:0000256" key="2">
    <source>
        <dbReference type="ARBA" id="ARBA00013457"/>
    </source>
</evidence>
<evidence type="ECO:0000313" key="9">
    <source>
        <dbReference type="Proteomes" id="UP000006437"/>
    </source>
</evidence>
<accession>G9XCW6</accession>